<keyword evidence="3" id="KW-1185">Reference proteome</keyword>
<organism evidence="2 3">
    <name type="scientific">Flavobacterium pisciphilum</name>
    <dbReference type="NCBI Taxonomy" id="2893755"/>
    <lineage>
        <taxon>Bacteria</taxon>
        <taxon>Pseudomonadati</taxon>
        <taxon>Bacteroidota</taxon>
        <taxon>Flavobacteriia</taxon>
        <taxon>Flavobacteriales</taxon>
        <taxon>Flavobacteriaceae</taxon>
        <taxon>Flavobacterium</taxon>
    </lineage>
</organism>
<sequence length="74" mass="8454">MKDFCFIKGAKEKNLALSIKKLKEDDVIIDQLFDWADKLRLGGNKAAHNIDTDFDSLDAKDILDFTIAILDFTY</sequence>
<accession>A0ABS8N0F0</accession>
<reference evidence="2" key="1">
    <citation type="submission" date="2021-11" db="EMBL/GenBank/DDBJ databases">
        <title>Description of novel Flavobacterium species.</title>
        <authorList>
            <person name="Saticioglu I.B."/>
            <person name="Ay H."/>
            <person name="Altun S."/>
            <person name="Duman M."/>
        </authorList>
    </citation>
    <scope>NUCLEOTIDE SEQUENCE</scope>
    <source>
        <strain evidence="2">F-65</strain>
    </source>
</reference>
<evidence type="ECO:0000259" key="1">
    <source>
        <dbReference type="Pfam" id="PF13643"/>
    </source>
</evidence>
<gene>
    <name evidence="2" type="ORF">LNQ49_18440</name>
</gene>
<evidence type="ECO:0000313" key="2">
    <source>
        <dbReference type="EMBL" id="MCC9073560.1"/>
    </source>
</evidence>
<comment type="caution">
    <text evidence="2">The sequence shown here is derived from an EMBL/GenBank/DDBJ whole genome shotgun (WGS) entry which is preliminary data.</text>
</comment>
<dbReference type="EMBL" id="JAJJMO010000001">
    <property type="protein sequence ID" value="MCC9073560.1"/>
    <property type="molecule type" value="Genomic_DNA"/>
</dbReference>
<dbReference type="InterPro" id="IPR025285">
    <property type="entry name" value="DUF4145"/>
</dbReference>
<dbReference type="Proteomes" id="UP001430919">
    <property type="component" value="Unassembled WGS sequence"/>
</dbReference>
<name>A0ABS8N0F0_9FLAO</name>
<evidence type="ECO:0000313" key="3">
    <source>
        <dbReference type="Proteomes" id="UP001430919"/>
    </source>
</evidence>
<protein>
    <submittedName>
        <fullName evidence="2">DUF4145 domain-containing protein</fullName>
    </submittedName>
</protein>
<dbReference type="RefSeq" id="WP_229990476.1">
    <property type="nucleotide sequence ID" value="NZ_JAJJMO010000001.1"/>
</dbReference>
<dbReference type="Pfam" id="PF13643">
    <property type="entry name" value="DUF4145"/>
    <property type="match status" value="1"/>
</dbReference>
<feature type="domain" description="DUF4145" evidence="1">
    <location>
        <begin position="6"/>
        <end position="65"/>
    </location>
</feature>
<proteinExistence type="predicted"/>